<name>A0A2H0BRD9_9BACT</name>
<keyword evidence="5 6" id="KW-0234">DNA repair</keyword>
<evidence type="ECO:0000256" key="1">
    <source>
        <dbReference type="ARBA" id="ARBA00022490"/>
    </source>
</evidence>
<dbReference type="InterPro" id="IPR010994">
    <property type="entry name" value="RuvA_2-like"/>
</dbReference>
<comment type="caution">
    <text evidence="8">The sequence shown here is derived from an EMBL/GenBank/DDBJ whole genome shotgun (WGS) entry which is preliminary data.</text>
</comment>
<comment type="domain">
    <text evidence="6">Has three domains with a flexible linker between the domains II and III and assumes an 'L' shape. Domain III is highly mobile and contacts RuvB.</text>
</comment>
<dbReference type="InterPro" id="IPR003583">
    <property type="entry name" value="Hlx-hairpin-Hlx_DNA-bd_motif"/>
</dbReference>
<protein>
    <recommendedName>
        <fullName evidence="6">Holliday junction branch migration complex subunit RuvA</fullName>
    </recommendedName>
</protein>
<dbReference type="SUPFAM" id="SSF47781">
    <property type="entry name" value="RuvA domain 2-like"/>
    <property type="match status" value="1"/>
</dbReference>
<gene>
    <name evidence="6 8" type="primary">ruvA</name>
    <name evidence="8" type="ORF">COX00_04650</name>
</gene>
<evidence type="ECO:0000256" key="6">
    <source>
        <dbReference type="HAMAP-Rule" id="MF_00031"/>
    </source>
</evidence>
<dbReference type="SUPFAM" id="SSF46929">
    <property type="entry name" value="DNA helicase RuvA subunit, C-terminal domain"/>
    <property type="match status" value="1"/>
</dbReference>
<dbReference type="InterPro" id="IPR000085">
    <property type="entry name" value="RuvA"/>
</dbReference>
<evidence type="ECO:0000256" key="5">
    <source>
        <dbReference type="ARBA" id="ARBA00023204"/>
    </source>
</evidence>
<dbReference type="GO" id="GO:0006310">
    <property type="term" value="P:DNA recombination"/>
    <property type="evidence" value="ECO:0007669"/>
    <property type="project" value="UniProtKB-UniRule"/>
</dbReference>
<dbReference type="GO" id="GO:0009378">
    <property type="term" value="F:four-way junction helicase activity"/>
    <property type="evidence" value="ECO:0007669"/>
    <property type="project" value="InterPro"/>
</dbReference>
<dbReference type="NCBIfam" id="TIGR00084">
    <property type="entry name" value="ruvA"/>
    <property type="match status" value="1"/>
</dbReference>
<evidence type="ECO:0000313" key="9">
    <source>
        <dbReference type="Proteomes" id="UP000231581"/>
    </source>
</evidence>
<keyword evidence="3 6" id="KW-0238">DNA-binding</keyword>
<dbReference type="GO" id="GO:0009379">
    <property type="term" value="C:Holliday junction helicase complex"/>
    <property type="evidence" value="ECO:0007669"/>
    <property type="project" value="InterPro"/>
</dbReference>
<reference evidence="8 9" key="1">
    <citation type="submission" date="2017-09" db="EMBL/GenBank/DDBJ databases">
        <title>Depth-based differentiation of microbial function through sediment-hosted aquifers and enrichment of novel symbionts in the deep terrestrial subsurface.</title>
        <authorList>
            <person name="Probst A.J."/>
            <person name="Ladd B."/>
            <person name="Jarett J.K."/>
            <person name="Geller-Mcgrath D.E."/>
            <person name="Sieber C.M."/>
            <person name="Emerson J.B."/>
            <person name="Anantharaman K."/>
            <person name="Thomas B.C."/>
            <person name="Malmstrom R."/>
            <person name="Stieglmeier M."/>
            <person name="Klingl A."/>
            <person name="Woyke T."/>
            <person name="Ryan C.M."/>
            <person name="Banfield J.F."/>
        </authorList>
    </citation>
    <scope>NUCLEOTIDE SEQUENCE [LARGE SCALE GENOMIC DNA]</scope>
    <source>
        <strain evidence="8">CG22_combo_CG10-13_8_21_14_all_47_17</strain>
    </source>
</reference>
<sequence>MIASLRGNVIEKSALWLLLEVGGIGYRIKASPAVLTTIRGGEEVFIYTYHHIREDAEELFGFLSLHDLELFERLLAISGIGPKVALTILSIGSADTIKKAIMSGNLSTLTSVPGVGKKMAQKIILELKGQIVEEEQAAPGDTDLFDALMGLGYSANQARDVMKYIPQEMADPSERIREALRLLSKS</sequence>
<dbReference type="Gene3D" id="1.10.150.20">
    <property type="entry name" value="5' to 3' exonuclease, C-terminal subdomain"/>
    <property type="match status" value="1"/>
</dbReference>
<dbReference type="Gene3D" id="1.10.8.10">
    <property type="entry name" value="DNA helicase RuvA subunit, C-terminal domain"/>
    <property type="match status" value="1"/>
</dbReference>
<dbReference type="Gene3D" id="2.40.50.140">
    <property type="entry name" value="Nucleic acid-binding proteins"/>
    <property type="match status" value="1"/>
</dbReference>
<feature type="domain" description="Helix-hairpin-helix DNA-binding motif class 1" evidence="7">
    <location>
        <begin position="72"/>
        <end position="91"/>
    </location>
</feature>
<evidence type="ECO:0000256" key="4">
    <source>
        <dbReference type="ARBA" id="ARBA00023172"/>
    </source>
</evidence>
<dbReference type="GO" id="GO:0005737">
    <property type="term" value="C:cytoplasm"/>
    <property type="evidence" value="ECO:0007669"/>
    <property type="project" value="UniProtKB-SubCell"/>
</dbReference>
<dbReference type="AlphaFoldDB" id="A0A2H0BRD9"/>
<comment type="caution">
    <text evidence="6">Lacks conserved residue(s) required for the propagation of feature annotation.</text>
</comment>
<evidence type="ECO:0000256" key="2">
    <source>
        <dbReference type="ARBA" id="ARBA00022763"/>
    </source>
</evidence>
<dbReference type="GO" id="GO:0006281">
    <property type="term" value="P:DNA repair"/>
    <property type="evidence" value="ECO:0007669"/>
    <property type="project" value="UniProtKB-UniRule"/>
</dbReference>
<accession>A0A2H0BRD9</accession>
<keyword evidence="2 6" id="KW-0227">DNA damage</keyword>
<evidence type="ECO:0000256" key="3">
    <source>
        <dbReference type="ARBA" id="ARBA00023125"/>
    </source>
</evidence>
<evidence type="ECO:0000313" key="8">
    <source>
        <dbReference type="EMBL" id="PIP60184.1"/>
    </source>
</evidence>
<proteinExistence type="inferred from homology"/>
<organism evidence="8 9">
    <name type="scientific">Candidatus Uhrbacteria bacterium CG22_combo_CG10-13_8_21_14_all_47_17</name>
    <dbReference type="NCBI Taxonomy" id="1975041"/>
    <lineage>
        <taxon>Bacteria</taxon>
        <taxon>Candidatus Uhriibacteriota</taxon>
    </lineage>
</organism>
<dbReference type="EMBL" id="PCSZ01000078">
    <property type="protein sequence ID" value="PIP60184.1"/>
    <property type="molecule type" value="Genomic_DNA"/>
</dbReference>
<dbReference type="GO" id="GO:0048476">
    <property type="term" value="C:Holliday junction resolvase complex"/>
    <property type="evidence" value="ECO:0007669"/>
    <property type="project" value="UniProtKB-UniRule"/>
</dbReference>
<feature type="domain" description="Helix-hairpin-helix DNA-binding motif class 1" evidence="7">
    <location>
        <begin position="107"/>
        <end position="126"/>
    </location>
</feature>
<dbReference type="InterPro" id="IPR011114">
    <property type="entry name" value="RuvA_C"/>
</dbReference>
<dbReference type="SUPFAM" id="SSF50249">
    <property type="entry name" value="Nucleic acid-binding proteins"/>
    <property type="match status" value="1"/>
</dbReference>
<keyword evidence="4 6" id="KW-0233">DNA recombination</keyword>
<dbReference type="InterPro" id="IPR036267">
    <property type="entry name" value="RuvA_C_sf"/>
</dbReference>
<comment type="similarity">
    <text evidence="6">Belongs to the RuvA family.</text>
</comment>
<dbReference type="Proteomes" id="UP000231581">
    <property type="component" value="Unassembled WGS sequence"/>
</dbReference>
<dbReference type="SMART" id="SM00278">
    <property type="entry name" value="HhH1"/>
    <property type="match status" value="2"/>
</dbReference>
<dbReference type="CDD" id="cd14332">
    <property type="entry name" value="UBA_RuvA_C"/>
    <property type="match status" value="1"/>
</dbReference>
<dbReference type="GO" id="GO:0000400">
    <property type="term" value="F:four-way junction DNA binding"/>
    <property type="evidence" value="ECO:0007669"/>
    <property type="project" value="UniProtKB-UniRule"/>
</dbReference>
<dbReference type="HAMAP" id="MF_00031">
    <property type="entry name" value="DNA_HJ_migration_RuvA"/>
    <property type="match status" value="1"/>
</dbReference>
<feature type="region of interest" description="Domain III" evidence="6">
    <location>
        <begin position="142"/>
        <end position="186"/>
    </location>
</feature>
<dbReference type="Pfam" id="PF14520">
    <property type="entry name" value="HHH_5"/>
    <property type="match status" value="1"/>
</dbReference>
<evidence type="ECO:0000259" key="7">
    <source>
        <dbReference type="SMART" id="SM00278"/>
    </source>
</evidence>
<comment type="subunit">
    <text evidence="6">Homotetramer. Forms an RuvA(8)-RuvB(12)-Holliday junction (HJ) complex. HJ DNA is sandwiched between 2 RuvA tetramers; dsDNA enters through RuvA and exits via RuvB. An RuvB hexamer assembles on each DNA strand where it exits the tetramer. Each RuvB hexamer is contacted by two RuvA subunits (via domain III) on 2 adjacent RuvB subunits; this complex drives branch migration. In the full resolvosome a probable DNA-RuvA(4)-RuvB(12)-RuvC(2) complex forms which resolves the HJ.</text>
</comment>
<dbReference type="InterPro" id="IPR012340">
    <property type="entry name" value="NA-bd_OB-fold"/>
</dbReference>
<dbReference type="GO" id="GO:0005524">
    <property type="term" value="F:ATP binding"/>
    <property type="evidence" value="ECO:0007669"/>
    <property type="project" value="InterPro"/>
</dbReference>
<dbReference type="Pfam" id="PF01330">
    <property type="entry name" value="RuvA_N"/>
    <property type="match status" value="1"/>
</dbReference>
<comment type="function">
    <text evidence="6">The RuvA-RuvB-RuvC complex processes Holliday junction (HJ) DNA during genetic recombination and DNA repair, while the RuvA-RuvB complex plays an important role in the rescue of blocked DNA replication forks via replication fork reversal (RFR). RuvA specifically binds to HJ cruciform DNA, conferring on it an open structure. The RuvB hexamer acts as an ATP-dependent pump, pulling dsDNA into and through the RuvAB complex. HJ branch migration allows RuvC to scan DNA until it finds its consensus sequence, where it cleaves and resolves the cruciform DNA.</text>
</comment>
<dbReference type="Pfam" id="PF07499">
    <property type="entry name" value="RuvA_C"/>
    <property type="match status" value="1"/>
</dbReference>
<keyword evidence="1 6" id="KW-0963">Cytoplasm</keyword>
<dbReference type="InterPro" id="IPR013849">
    <property type="entry name" value="DNA_helicase_Holl-junc_RuvA_I"/>
</dbReference>
<comment type="subcellular location">
    <subcellularLocation>
        <location evidence="6">Cytoplasm</location>
    </subcellularLocation>
</comment>